<evidence type="ECO:0000313" key="7">
    <source>
        <dbReference type="Proteomes" id="UP000000739"/>
    </source>
</evidence>
<dbReference type="Gene3D" id="3.30.70.270">
    <property type="match status" value="1"/>
</dbReference>
<dbReference type="Proteomes" id="UP000000739">
    <property type="component" value="Chromosome"/>
</dbReference>
<dbReference type="FunFam" id="3.30.70.270:FF:000001">
    <property type="entry name" value="Diguanylate cyclase domain protein"/>
    <property type="match status" value="1"/>
</dbReference>
<organism evidence="6 7">
    <name type="scientific">Desulfatibacillum aliphaticivorans</name>
    <dbReference type="NCBI Taxonomy" id="218208"/>
    <lineage>
        <taxon>Bacteria</taxon>
        <taxon>Pseudomonadati</taxon>
        <taxon>Thermodesulfobacteriota</taxon>
        <taxon>Desulfobacteria</taxon>
        <taxon>Desulfobacterales</taxon>
        <taxon>Desulfatibacillaceae</taxon>
        <taxon>Desulfatibacillum</taxon>
    </lineage>
</organism>
<dbReference type="InterPro" id="IPR043128">
    <property type="entry name" value="Rev_trsase/Diguanyl_cyclase"/>
</dbReference>
<feature type="modified residue" description="4-aspartylphosphate" evidence="3">
    <location>
        <position position="59"/>
    </location>
</feature>
<accession>B8FLT8</accession>
<feature type="domain" description="Response regulatory" evidence="4">
    <location>
        <begin position="10"/>
        <end position="123"/>
    </location>
</feature>
<comment type="catalytic activity">
    <reaction evidence="2">
        <text>2 GTP = 3',3'-c-di-GMP + 2 diphosphate</text>
        <dbReference type="Rhea" id="RHEA:24898"/>
        <dbReference type="ChEBI" id="CHEBI:33019"/>
        <dbReference type="ChEBI" id="CHEBI:37565"/>
        <dbReference type="ChEBI" id="CHEBI:58805"/>
        <dbReference type="EC" id="2.7.7.65"/>
    </reaction>
</comment>
<keyword evidence="3" id="KW-0597">Phosphoprotein</keyword>
<dbReference type="InterPro" id="IPR001789">
    <property type="entry name" value="Sig_transdc_resp-reg_receiver"/>
</dbReference>
<dbReference type="RefSeq" id="WP_015948493.1">
    <property type="nucleotide sequence ID" value="NC_011768.1"/>
</dbReference>
<dbReference type="Pfam" id="PF00072">
    <property type="entry name" value="Response_reg"/>
    <property type="match status" value="1"/>
</dbReference>
<name>B8FLT8_DESAL</name>
<dbReference type="GO" id="GO:0052621">
    <property type="term" value="F:diguanylate cyclase activity"/>
    <property type="evidence" value="ECO:0007669"/>
    <property type="project" value="UniProtKB-EC"/>
</dbReference>
<dbReference type="PROSITE" id="PS50887">
    <property type="entry name" value="GGDEF"/>
    <property type="match status" value="1"/>
</dbReference>
<evidence type="ECO:0000256" key="2">
    <source>
        <dbReference type="ARBA" id="ARBA00034247"/>
    </source>
</evidence>
<dbReference type="GO" id="GO:0000160">
    <property type="term" value="P:phosphorelay signal transduction system"/>
    <property type="evidence" value="ECO:0007669"/>
    <property type="project" value="InterPro"/>
</dbReference>
<protein>
    <recommendedName>
        <fullName evidence="1">diguanylate cyclase</fullName>
        <ecNumber evidence="1">2.7.7.65</ecNumber>
    </recommendedName>
</protein>
<dbReference type="AlphaFoldDB" id="B8FLT8"/>
<dbReference type="SUPFAM" id="SSF52172">
    <property type="entry name" value="CheY-like"/>
    <property type="match status" value="1"/>
</dbReference>
<dbReference type="Gene3D" id="3.40.50.2300">
    <property type="match status" value="1"/>
</dbReference>
<reference evidence="6 7" key="1">
    <citation type="journal article" date="2012" name="Environ. Microbiol.">
        <title>The genome sequence of Desulfatibacillum alkenivorans AK-01: a blueprint for anaerobic alkane oxidation.</title>
        <authorList>
            <person name="Callaghan A.V."/>
            <person name="Morris B.E."/>
            <person name="Pereira I.A."/>
            <person name="McInerney M.J."/>
            <person name="Austin R.N."/>
            <person name="Groves J.T."/>
            <person name="Kukor J.J."/>
            <person name="Suflita J.M."/>
            <person name="Young L.Y."/>
            <person name="Zylstra G.J."/>
            <person name="Wawrik B."/>
        </authorList>
    </citation>
    <scope>NUCLEOTIDE SEQUENCE [LARGE SCALE GENOMIC DNA]</scope>
    <source>
        <strain evidence="6 7">AK-01</strain>
    </source>
</reference>
<dbReference type="InterPro" id="IPR050469">
    <property type="entry name" value="Diguanylate_Cyclase"/>
</dbReference>
<dbReference type="PANTHER" id="PTHR45138:SF9">
    <property type="entry name" value="DIGUANYLATE CYCLASE DGCM-RELATED"/>
    <property type="match status" value="1"/>
</dbReference>
<dbReference type="EC" id="2.7.7.65" evidence="1"/>
<dbReference type="InterPro" id="IPR011006">
    <property type="entry name" value="CheY-like_superfamily"/>
</dbReference>
<dbReference type="KEGG" id="dal:Dalk_3755"/>
<dbReference type="eggNOG" id="COG3706">
    <property type="taxonomic scope" value="Bacteria"/>
</dbReference>
<keyword evidence="7" id="KW-1185">Reference proteome</keyword>
<dbReference type="PROSITE" id="PS50110">
    <property type="entry name" value="RESPONSE_REGULATORY"/>
    <property type="match status" value="1"/>
</dbReference>
<dbReference type="SMART" id="SM00448">
    <property type="entry name" value="REC"/>
    <property type="match status" value="1"/>
</dbReference>
<dbReference type="InterPro" id="IPR000160">
    <property type="entry name" value="GGDEF_dom"/>
</dbReference>
<dbReference type="HOGENOM" id="CLU_000445_11_28_7"/>
<dbReference type="Pfam" id="PF00990">
    <property type="entry name" value="GGDEF"/>
    <property type="match status" value="1"/>
</dbReference>
<feature type="domain" description="GGDEF" evidence="5">
    <location>
        <begin position="173"/>
        <end position="306"/>
    </location>
</feature>
<dbReference type="NCBIfam" id="TIGR00254">
    <property type="entry name" value="GGDEF"/>
    <property type="match status" value="1"/>
</dbReference>
<evidence type="ECO:0000313" key="6">
    <source>
        <dbReference type="EMBL" id="ACL05442.1"/>
    </source>
</evidence>
<dbReference type="PANTHER" id="PTHR45138">
    <property type="entry name" value="REGULATORY COMPONENTS OF SENSORY TRANSDUCTION SYSTEM"/>
    <property type="match status" value="1"/>
</dbReference>
<dbReference type="SUPFAM" id="SSF55073">
    <property type="entry name" value="Nucleotide cyclase"/>
    <property type="match status" value="1"/>
</dbReference>
<evidence type="ECO:0000256" key="3">
    <source>
        <dbReference type="PROSITE-ProRule" id="PRU00169"/>
    </source>
</evidence>
<dbReference type="SMART" id="SM00267">
    <property type="entry name" value="GGDEF"/>
    <property type="match status" value="1"/>
</dbReference>
<evidence type="ECO:0000259" key="5">
    <source>
        <dbReference type="PROSITE" id="PS50887"/>
    </source>
</evidence>
<sequence length="308" mass="34717">MENKSIPLESVLIVDDDKPAREALYEMVLTAGYKAAAAPSAESALEILARHPVELVLTDIHMPDMNGLELTAAVKERFDADVVVLTGFADSHTYEEAIGRGASDFLLKPVRLPELKARIQRVFRERRLWKEREALMEQLKKLSITDGLTNLYNRRHFYRQLSTEANRAERYGRVLSLLFFDVDSFKKFNDTYGHLAGDEALKSIARATENCLRVADSIFRYGGEEFAVVLPETSGEQAIIAGQRLRNDIDQLRLPISEEETAKVTVSIGVTEFSPGEEMERCVKRADMAMYNSKRSGGNQVQFIPPDE</sequence>
<dbReference type="CDD" id="cd01949">
    <property type="entry name" value="GGDEF"/>
    <property type="match status" value="1"/>
</dbReference>
<gene>
    <name evidence="6" type="ordered locus">Dalk_3755</name>
</gene>
<proteinExistence type="predicted"/>
<dbReference type="EMBL" id="CP001322">
    <property type="protein sequence ID" value="ACL05442.1"/>
    <property type="molecule type" value="Genomic_DNA"/>
</dbReference>
<evidence type="ECO:0000256" key="1">
    <source>
        <dbReference type="ARBA" id="ARBA00012528"/>
    </source>
</evidence>
<evidence type="ECO:0000259" key="4">
    <source>
        <dbReference type="PROSITE" id="PS50110"/>
    </source>
</evidence>
<dbReference type="InterPro" id="IPR029787">
    <property type="entry name" value="Nucleotide_cyclase"/>
</dbReference>